<name>A0ABZ1W0K4_9ACTN</name>
<keyword evidence="5" id="KW-1185">Reference proteome</keyword>
<dbReference type="Proteomes" id="UP001432014">
    <property type="component" value="Chromosome"/>
</dbReference>
<evidence type="ECO:0000313" key="4">
    <source>
        <dbReference type="EMBL" id="WUS54333.1"/>
    </source>
</evidence>
<evidence type="ECO:0000313" key="5">
    <source>
        <dbReference type="Proteomes" id="UP001432014"/>
    </source>
</evidence>
<dbReference type="NCBIfam" id="TIGR00254">
    <property type="entry name" value="GGDEF"/>
    <property type="match status" value="1"/>
</dbReference>
<dbReference type="RefSeq" id="WP_329492945.1">
    <property type="nucleotide sequence ID" value="NZ_CP108460.1"/>
</dbReference>
<proteinExistence type="predicted"/>
<keyword evidence="1" id="KW-0175">Coiled coil</keyword>
<dbReference type="CDD" id="cd01949">
    <property type="entry name" value="GGDEF"/>
    <property type="match status" value="1"/>
</dbReference>
<dbReference type="Pfam" id="PF00990">
    <property type="entry name" value="GGDEF"/>
    <property type="match status" value="1"/>
</dbReference>
<feature type="region of interest" description="Disordered" evidence="2">
    <location>
        <begin position="1"/>
        <end position="55"/>
    </location>
</feature>
<dbReference type="InterPro" id="IPR050469">
    <property type="entry name" value="Diguanylate_Cyclase"/>
</dbReference>
<dbReference type="InterPro" id="IPR000160">
    <property type="entry name" value="GGDEF_dom"/>
</dbReference>
<evidence type="ECO:0000259" key="3">
    <source>
        <dbReference type="PROSITE" id="PS50887"/>
    </source>
</evidence>
<accession>A0ABZ1W0K4</accession>
<organism evidence="4 5">
    <name type="scientific">Kitasatospora herbaricolor</name>
    <dbReference type="NCBI Taxonomy" id="68217"/>
    <lineage>
        <taxon>Bacteria</taxon>
        <taxon>Bacillati</taxon>
        <taxon>Actinomycetota</taxon>
        <taxon>Actinomycetes</taxon>
        <taxon>Kitasatosporales</taxon>
        <taxon>Streptomycetaceae</taxon>
        <taxon>Kitasatospora</taxon>
    </lineage>
</organism>
<reference evidence="4 5" key="1">
    <citation type="submission" date="2022-10" db="EMBL/GenBank/DDBJ databases">
        <title>The complete genomes of actinobacterial strains from the NBC collection.</title>
        <authorList>
            <person name="Joergensen T.S."/>
            <person name="Alvarez Arevalo M."/>
            <person name="Sterndorff E.B."/>
            <person name="Faurdal D."/>
            <person name="Vuksanovic O."/>
            <person name="Mourched A.-S."/>
            <person name="Charusanti P."/>
            <person name="Shaw S."/>
            <person name="Blin K."/>
            <person name="Weber T."/>
        </authorList>
    </citation>
    <scope>NUCLEOTIDE SEQUENCE [LARGE SCALE GENOMIC DNA]</scope>
    <source>
        <strain evidence="4 5">NBC_01247</strain>
    </source>
</reference>
<dbReference type="SMART" id="SM00267">
    <property type="entry name" value="GGDEF"/>
    <property type="match status" value="1"/>
</dbReference>
<dbReference type="InterPro" id="IPR029787">
    <property type="entry name" value="Nucleotide_cyclase"/>
</dbReference>
<feature type="compositionally biased region" description="Low complexity" evidence="2">
    <location>
        <begin position="19"/>
        <end position="55"/>
    </location>
</feature>
<gene>
    <name evidence="4" type="ORF">OG469_01715</name>
</gene>
<evidence type="ECO:0000256" key="1">
    <source>
        <dbReference type="SAM" id="Coils"/>
    </source>
</evidence>
<evidence type="ECO:0000256" key="2">
    <source>
        <dbReference type="SAM" id="MobiDB-lite"/>
    </source>
</evidence>
<dbReference type="Gene3D" id="3.30.70.270">
    <property type="match status" value="1"/>
</dbReference>
<dbReference type="PROSITE" id="PS50887">
    <property type="entry name" value="GGDEF"/>
    <property type="match status" value="1"/>
</dbReference>
<feature type="coiled-coil region" evidence="1">
    <location>
        <begin position="79"/>
        <end position="127"/>
    </location>
</feature>
<feature type="domain" description="GGDEF" evidence="3">
    <location>
        <begin position="151"/>
        <end position="278"/>
    </location>
</feature>
<dbReference type="InterPro" id="IPR043128">
    <property type="entry name" value="Rev_trsase/Diguanyl_cyclase"/>
</dbReference>
<dbReference type="PANTHER" id="PTHR45138:SF9">
    <property type="entry name" value="DIGUANYLATE CYCLASE DGCM-RELATED"/>
    <property type="match status" value="1"/>
</dbReference>
<dbReference type="EMBL" id="CP108482">
    <property type="protein sequence ID" value="WUS54333.1"/>
    <property type="molecule type" value="Genomic_DNA"/>
</dbReference>
<sequence>MAHPSSKVPVAPRRAIQVAARRPGRATPATPATPATGTRAVSAVPASTSPVVPGGRASTPAIAAARALVLARTPAAVRIESLRDSVRRLLEVNRRLRQRLAASLDRAQMLSEERDQLLAELAEARIDPLSGLAGRRGFTRHAAELLREAGTGYCVVLLDLDDFKPVNDTFGHAAGDAVLAAVGERITHWLRPNESAARFGGDEFVVLATYDARLPERLKALREDIAAPVTHEGLALMVGVSMGSAKVTGDLGRALGDADRAMYEAKGSGRRGRRAAAPGGV</sequence>
<protein>
    <submittedName>
        <fullName evidence="4">GGDEF domain-containing protein</fullName>
    </submittedName>
</protein>
<dbReference type="PANTHER" id="PTHR45138">
    <property type="entry name" value="REGULATORY COMPONENTS OF SENSORY TRANSDUCTION SYSTEM"/>
    <property type="match status" value="1"/>
</dbReference>
<dbReference type="SUPFAM" id="SSF55073">
    <property type="entry name" value="Nucleotide cyclase"/>
    <property type="match status" value="1"/>
</dbReference>